<evidence type="ECO:0000313" key="3">
    <source>
        <dbReference type="EMBL" id="PZQ76487.1"/>
    </source>
</evidence>
<sequence>MNRPKNTRAIIFSCLAAACFTLPHFGAHAAEITWRLQSVAGAGTTEYKNLVERFAKEVNQRTGGRVEVKTFPAGMLMSSATVVDAVSKGTLDVGHTYLVYFSGKEPALKAVNEWPAEVNALQGYNWFYEGGGSELMRKIVARHNMHFLGVSPLLGEQIWSKKPIRGVDDLKGLKVRAAGLAADGFAKLGASVVALPGEEVYTALQRGVVDAVEFTTMPVNYGLGLQEVAKFISVPSYSGGGTSDWIVSQAAWNKVPADLKPKIEEALKVASMDYNTSAVAEEKELMVKLEKSGVTLVKWPDSEMRKMENARLAVMRDKYAVESKDYAEKLDSQLKFLGKLGYRAN</sequence>
<dbReference type="Gene3D" id="3.40.190.170">
    <property type="entry name" value="Bacterial extracellular solute-binding protein, family 7"/>
    <property type="match status" value="1"/>
</dbReference>
<proteinExistence type="predicted"/>
<reference evidence="3 4" key="1">
    <citation type="submission" date="2017-08" db="EMBL/GenBank/DDBJ databases">
        <title>Infants hospitalized years apart are colonized by the same room-sourced microbial strains.</title>
        <authorList>
            <person name="Brooks B."/>
            <person name="Olm M.R."/>
            <person name="Firek B.A."/>
            <person name="Baker R."/>
            <person name="Thomas B.C."/>
            <person name="Morowitz M.J."/>
            <person name="Banfield J.F."/>
        </authorList>
    </citation>
    <scope>NUCLEOTIDE SEQUENCE [LARGE SCALE GENOMIC DNA]</scope>
    <source>
        <strain evidence="3">S2_005_003_R2_41</strain>
    </source>
</reference>
<evidence type="ECO:0008006" key="5">
    <source>
        <dbReference type="Google" id="ProtNLM"/>
    </source>
</evidence>
<dbReference type="PANTHER" id="PTHR33376">
    <property type="match status" value="1"/>
</dbReference>
<organism evidence="3 4">
    <name type="scientific">Variovorax paradoxus</name>
    <dbReference type="NCBI Taxonomy" id="34073"/>
    <lineage>
        <taxon>Bacteria</taxon>
        <taxon>Pseudomonadati</taxon>
        <taxon>Pseudomonadota</taxon>
        <taxon>Betaproteobacteria</taxon>
        <taxon>Burkholderiales</taxon>
        <taxon>Comamonadaceae</taxon>
        <taxon>Variovorax</taxon>
    </lineage>
</organism>
<dbReference type="InterPro" id="IPR038404">
    <property type="entry name" value="TRAP_DctP_sf"/>
</dbReference>
<evidence type="ECO:0000256" key="2">
    <source>
        <dbReference type="SAM" id="SignalP"/>
    </source>
</evidence>
<feature type="signal peptide" evidence="2">
    <location>
        <begin position="1"/>
        <end position="29"/>
    </location>
</feature>
<protein>
    <recommendedName>
        <fullName evidence="5">C4-dicarboxylate ABC transporter substrate-binding protein</fullName>
    </recommendedName>
</protein>
<evidence type="ECO:0000256" key="1">
    <source>
        <dbReference type="ARBA" id="ARBA00022729"/>
    </source>
</evidence>
<dbReference type="PROSITE" id="PS51257">
    <property type="entry name" value="PROKAR_LIPOPROTEIN"/>
    <property type="match status" value="1"/>
</dbReference>
<dbReference type="EMBL" id="QFPP01000051">
    <property type="protein sequence ID" value="PZQ76487.1"/>
    <property type="molecule type" value="Genomic_DNA"/>
</dbReference>
<gene>
    <name evidence="3" type="ORF">DI563_06935</name>
</gene>
<dbReference type="InterPro" id="IPR018389">
    <property type="entry name" value="DctP_fam"/>
</dbReference>
<dbReference type="AlphaFoldDB" id="A0A2W5S114"/>
<keyword evidence="1 2" id="KW-0732">Signal</keyword>
<dbReference type="Proteomes" id="UP000249135">
    <property type="component" value="Unassembled WGS sequence"/>
</dbReference>
<dbReference type="PANTHER" id="PTHR33376:SF5">
    <property type="entry name" value="EXTRACYTOPLASMIC SOLUTE RECEPTOR PROTEIN"/>
    <property type="match status" value="1"/>
</dbReference>
<feature type="chain" id="PRO_5016175431" description="C4-dicarboxylate ABC transporter substrate-binding protein" evidence="2">
    <location>
        <begin position="30"/>
        <end position="345"/>
    </location>
</feature>
<comment type="caution">
    <text evidence="3">The sequence shown here is derived from an EMBL/GenBank/DDBJ whole genome shotgun (WGS) entry which is preliminary data.</text>
</comment>
<dbReference type="Pfam" id="PF03480">
    <property type="entry name" value="DctP"/>
    <property type="match status" value="1"/>
</dbReference>
<dbReference type="NCBIfam" id="NF037995">
    <property type="entry name" value="TRAP_S1"/>
    <property type="match status" value="1"/>
</dbReference>
<accession>A0A2W5S114</accession>
<evidence type="ECO:0000313" key="4">
    <source>
        <dbReference type="Proteomes" id="UP000249135"/>
    </source>
</evidence>
<name>A0A2W5S114_VARPD</name>
<dbReference type="GO" id="GO:0055085">
    <property type="term" value="P:transmembrane transport"/>
    <property type="evidence" value="ECO:0007669"/>
    <property type="project" value="InterPro"/>
</dbReference>